<evidence type="ECO:0000313" key="3">
    <source>
        <dbReference type="Proteomes" id="UP000263993"/>
    </source>
</evidence>
<sequence length="114" mass="11974">MSTRSKTASTADEIEAIKDLMSDLEKRLQRLGGTAKSEVAGGAGEISDFVNDALAGIMGRVRDNAQSVSDNVVDKATELGGDAVKKIVSEVETRPFTMLAIAAGIGFLFGVARR</sequence>
<dbReference type="AlphaFoldDB" id="A0A371B6R6"/>
<comment type="caution">
    <text evidence="2">The sequence shown here is derived from an EMBL/GenBank/DDBJ whole genome shotgun (WGS) entry which is preliminary data.</text>
</comment>
<name>A0A371B6R6_9BRAD</name>
<protein>
    <recommendedName>
        <fullName evidence="4">DUF883 domain-containing protein</fullName>
    </recommendedName>
</protein>
<keyword evidence="3" id="KW-1185">Reference proteome</keyword>
<keyword evidence="1" id="KW-0472">Membrane</keyword>
<reference evidence="3" key="1">
    <citation type="submission" date="2018-08" db="EMBL/GenBank/DDBJ databases">
        <authorList>
            <person name="Kim S.-J."/>
            <person name="Jung G.-Y."/>
        </authorList>
    </citation>
    <scope>NUCLEOTIDE SEQUENCE [LARGE SCALE GENOMIC DNA]</scope>
    <source>
        <strain evidence="3">GY_H</strain>
    </source>
</reference>
<gene>
    <name evidence="2" type="ORF">DXH78_00750</name>
</gene>
<evidence type="ECO:0000256" key="1">
    <source>
        <dbReference type="SAM" id="Phobius"/>
    </source>
</evidence>
<feature type="transmembrane region" description="Helical" evidence="1">
    <location>
        <begin position="95"/>
        <end position="112"/>
    </location>
</feature>
<dbReference type="RefSeq" id="WP_115515271.1">
    <property type="nucleotide sequence ID" value="NZ_QRGO01000001.1"/>
</dbReference>
<evidence type="ECO:0008006" key="4">
    <source>
        <dbReference type="Google" id="ProtNLM"/>
    </source>
</evidence>
<proteinExistence type="predicted"/>
<dbReference type="EMBL" id="QRGO01000001">
    <property type="protein sequence ID" value="RDV03244.1"/>
    <property type="molecule type" value="Genomic_DNA"/>
</dbReference>
<keyword evidence="1" id="KW-1133">Transmembrane helix</keyword>
<dbReference type="Proteomes" id="UP000263993">
    <property type="component" value="Unassembled WGS sequence"/>
</dbReference>
<dbReference type="OrthoDB" id="8454349at2"/>
<keyword evidence="1" id="KW-0812">Transmembrane</keyword>
<accession>A0A371B6R6</accession>
<organism evidence="2 3">
    <name type="scientific">Undibacter mobilis</name>
    <dbReference type="NCBI Taxonomy" id="2292256"/>
    <lineage>
        <taxon>Bacteria</taxon>
        <taxon>Pseudomonadati</taxon>
        <taxon>Pseudomonadota</taxon>
        <taxon>Alphaproteobacteria</taxon>
        <taxon>Hyphomicrobiales</taxon>
        <taxon>Nitrobacteraceae</taxon>
        <taxon>Undibacter</taxon>
    </lineage>
</organism>
<evidence type="ECO:0000313" key="2">
    <source>
        <dbReference type="EMBL" id="RDV03244.1"/>
    </source>
</evidence>